<dbReference type="GO" id="GO:0016740">
    <property type="term" value="F:transferase activity"/>
    <property type="evidence" value="ECO:0007669"/>
    <property type="project" value="UniProtKB-KW"/>
</dbReference>
<proteinExistence type="predicted"/>
<name>A0ABT6EZS4_9SYNE</name>
<dbReference type="RefSeq" id="WP_277866994.1">
    <property type="nucleotide sequence ID" value="NZ_JAKKUT010000002.1"/>
</dbReference>
<keyword evidence="1" id="KW-0808">Transferase</keyword>
<dbReference type="InterPro" id="IPR053205">
    <property type="entry name" value="GHMP_kinase_L-arabinokinase"/>
</dbReference>
<reference evidence="1" key="2">
    <citation type="submission" date="2022-01" db="EMBL/GenBank/DDBJ databases">
        <authorList>
            <person name="Zivanovic Y."/>
            <person name="Moreira D."/>
            <person name="Lopez-Garcia P."/>
        </authorList>
    </citation>
    <scope>NUCLEOTIDE SEQUENCE</scope>
    <source>
        <strain evidence="1">G9</strain>
    </source>
</reference>
<gene>
    <name evidence="1" type="ORF">L3556_09270</name>
</gene>
<reference evidence="1" key="1">
    <citation type="journal article" date="2022" name="Genome Biol. Evol.">
        <title>A New Gene Family Diagnostic for Intracellular Biomineralization of Amorphous Ca Carbonates by Cyanobacteria.</title>
        <authorList>
            <person name="Benzerara K."/>
            <person name="Duprat E."/>
            <person name="Bitard-Feildel T."/>
            <person name="Caumes G."/>
            <person name="Cassier-Chauvat C."/>
            <person name="Chauvat F."/>
            <person name="Dezi M."/>
            <person name="Diop S.I."/>
            <person name="Gaschignard G."/>
            <person name="Gorgen S."/>
            <person name="Gugger M."/>
            <person name="Lopez-Garcia P."/>
            <person name="Millet M."/>
            <person name="Skouri-Panet F."/>
            <person name="Moreira D."/>
            <person name="Callebaut I."/>
        </authorList>
    </citation>
    <scope>NUCLEOTIDE SEQUENCE</scope>
    <source>
        <strain evidence="1">G9</strain>
    </source>
</reference>
<dbReference type="SUPFAM" id="SSF53756">
    <property type="entry name" value="UDP-Glycosyltransferase/glycogen phosphorylase"/>
    <property type="match status" value="1"/>
</dbReference>
<dbReference type="PANTHER" id="PTHR38134">
    <property type="entry name" value="SLR1395 PROTEIN"/>
    <property type="match status" value="1"/>
</dbReference>
<protein>
    <submittedName>
        <fullName evidence="1">Glycosyl transferase</fullName>
    </submittedName>
</protein>
<accession>A0ABT6EZS4</accession>
<organism evidence="1 2">
    <name type="scientific">Candidatus Synechococcus calcipolaris G9</name>
    <dbReference type="NCBI Taxonomy" id="1497997"/>
    <lineage>
        <taxon>Bacteria</taxon>
        <taxon>Bacillati</taxon>
        <taxon>Cyanobacteriota</taxon>
        <taxon>Cyanophyceae</taxon>
        <taxon>Synechococcales</taxon>
        <taxon>Synechococcaceae</taxon>
        <taxon>Synechococcus</taxon>
    </lineage>
</organism>
<dbReference type="PANTHER" id="PTHR38134:SF2">
    <property type="entry name" value="GALACTOKINASE"/>
    <property type="match status" value="1"/>
</dbReference>
<evidence type="ECO:0000313" key="2">
    <source>
        <dbReference type="Proteomes" id="UP001154265"/>
    </source>
</evidence>
<evidence type="ECO:0000313" key="1">
    <source>
        <dbReference type="EMBL" id="MDG2991114.1"/>
    </source>
</evidence>
<keyword evidence="2" id="KW-1185">Reference proteome</keyword>
<comment type="caution">
    <text evidence="1">The sequence shown here is derived from an EMBL/GenBank/DDBJ whole genome shotgun (WGS) entry which is preliminary data.</text>
</comment>
<sequence length="367" mass="41094">MARPVLYVAITNHGFGHVTRTAALINAIQSQIPDLLPLVVTAAPHWLLRSHLQGEFIHRPRSLDIGVVQRDSLQMDIAATHGKLAQIEALAPQIIAAEVDFITQNKASLVLADIPPLATAIAEQAAIPCWMASNFGWDFIYAPWGNDFRERVAWIEDLYRRCDRLFRLPFAEPMEEFPVIEDIGLTGTNPRFEPAELREELQITTDPEKTILLTFGGLSLQHVPYQNLDQFPDWQFITCDPGAPEGLANLRKLCGQDYRPVDLMGICGRVLCKPGYGTFSEACRVGLPITTITRDDFAEGKLLIQGIQDYAYHQVLSPDEFFDTSWDFLHGEPQAPRQQTPLKQDGNRAIATAVRDFFHGNFMLAAS</sequence>
<dbReference type="Proteomes" id="UP001154265">
    <property type="component" value="Unassembled WGS sequence"/>
</dbReference>
<dbReference type="EMBL" id="JAKKUT010000002">
    <property type="protein sequence ID" value="MDG2991114.1"/>
    <property type="molecule type" value="Genomic_DNA"/>
</dbReference>